<dbReference type="InterPro" id="IPR004038">
    <property type="entry name" value="Ribosomal_eL8/eL30/eS12/Gad45"/>
</dbReference>
<dbReference type="Proteomes" id="UP000321570">
    <property type="component" value="Unassembled WGS sequence"/>
</dbReference>
<reference evidence="12 14" key="3">
    <citation type="submission" date="2019-07" db="EMBL/GenBank/DDBJ databases">
        <authorList>
            <person name="Jastrzebski P J."/>
            <person name="Paukszto L."/>
            <person name="Jastrzebski P J."/>
        </authorList>
    </citation>
    <scope>NUCLEOTIDE SEQUENCE [LARGE SCALE GENOMIC DNA]</scope>
    <source>
        <strain evidence="12 14">WMS-il1</strain>
    </source>
</reference>
<dbReference type="Proteomes" id="UP000274504">
    <property type="component" value="Unassembled WGS sequence"/>
</dbReference>
<evidence type="ECO:0000256" key="8">
    <source>
        <dbReference type="ARBA" id="ARBA00023274"/>
    </source>
</evidence>
<keyword evidence="5 9" id="KW-0694">RNA-binding</keyword>
<comment type="function">
    <text evidence="9">Common component of the spliceosome and rRNA processing machinery.</text>
</comment>
<comment type="function">
    <text evidence="9">Required for ribosome biogenesis. Part of a complex which catalyzes pseudouridylation of rRNA. This involves the isomerization of uridine such that the ribose is subsequently attached to C5, instead of the normal N1. Pseudouridine ('psi') residues may serve to stabilize the conformation of rRNAs.</text>
</comment>
<keyword evidence="7 9" id="KW-0539">Nucleus</keyword>
<dbReference type="FunFam" id="3.30.1330.30:FF:000002">
    <property type="entry name" value="NHP2-like protein 1 homolog"/>
    <property type="match status" value="1"/>
</dbReference>
<dbReference type="Pfam" id="PF01248">
    <property type="entry name" value="Ribosomal_L7Ae"/>
    <property type="match status" value="1"/>
</dbReference>
<dbReference type="OrthoDB" id="1924699at2759"/>
<evidence type="ECO:0000256" key="4">
    <source>
        <dbReference type="ARBA" id="ARBA00022728"/>
    </source>
</evidence>
<proteinExistence type="inferred from homology"/>
<dbReference type="GO" id="GO:0031429">
    <property type="term" value="C:box H/ACA snoRNP complex"/>
    <property type="evidence" value="ECO:0007669"/>
    <property type="project" value="UniProtKB-UniRule"/>
</dbReference>
<dbReference type="PRINTS" id="PR00883">
    <property type="entry name" value="NUCLEARHMG"/>
</dbReference>
<gene>
    <name evidence="11" type="ORF">HDID_LOCUS520</name>
    <name evidence="12" type="ORF">WMSIL1_LOCUS5294</name>
</gene>
<evidence type="ECO:0000256" key="6">
    <source>
        <dbReference type="ARBA" id="ARBA00023187"/>
    </source>
</evidence>
<evidence type="ECO:0000256" key="7">
    <source>
        <dbReference type="ARBA" id="ARBA00023242"/>
    </source>
</evidence>
<evidence type="ECO:0000256" key="9">
    <source>
        <dbReference type="RuleBase" id="RU366039"/>
    </source>
</evidence>
<dbReference type="PROSITE" id="PS01082">
    <property type="entry name" value="RIBOSOMAL_L7AE"/>
    <property type="match status" value="1"/>
</dbReference>
<dbReference type="STRING" id="6216.A0A0R3S8M8"/>
<dbReference type="GO" id="GO:0031120">
    <property type="term" value="P:snRNA pseudouridine synthesis"/>
    <property type="evidence" value="ECO:0007669"/>
    <property type="project" value="UniProtKB-UniRule"/>
</dbReference>
<dbReference type="EMBL" id="UYSG01000070">
    <property type="protein sequence ID" value="VDL16535.1"/>
    <property type="molecule type" value="Genomic_DNA"/>
</dbReference>
<keyword evidence="6" id="KW-0508">mRNA splicing</keyword>
<dbReference type="InterPro" id="IPR018492">
    <property type="entry name" value="Ribosomal_eL8/Nhp2"/>
</dbReference>
<evidence type="ECO:0000313" key="12">
    <source>
        <dbReference type="EMBL" id="VUZ45165.1"/>
    </source>
</evidence>
<organism evidence="15">
    <name type="scientific">Hymenolepis diminuta</name>
    <name type="common">Rat tapeworm</name>
    <dbReference type="NCBI Taxonomy" id="6216"/>
    <lineage>
        <taxon>Eukaryota</taxon>
        <taxon>Metazoa</taxon>
        <taxon>Spiralia</taxon>
        <taxon>Lophotrochozoa</taxon>
        <taxon>Platyhelminthes</taxon>
        <taxon>Cestoda</taxon>
        <taxon>Eucestoda</taxon>
        <taxon>Cyclophyllidea</taxon>
        <taxon>Hymenolepididae</taxon>
        <taxon>Hymenolepis</taxon>
    </lineage>
</organism>
<feature type="domain" description="Ribosomal protein eL8/eL30/eS12/Gadd45" evidence="10">
    <location>
        <begin position="22"/>
        <end position="110"/>
    </location>
</feature>
<dbReference type="EMBL" id="CABIJS010000166">
    <property type="protein sequence ID" value="VUZ45165.1"/>
    <property type="molecule type" value="Genomic_DNA"/>
</dbReference>
<evidence type="ECO:0000313" key="13">
    <source>
        <dbReference type="Proteomes" id="UP000274504"/>
    </source>
</evidence>
<dbReference type="SUPFAM" id="SSF55315">
    <property type="entry name" value="L30e-like"/>
    <property type="match status" value="1"/>
</dbReference>
<keyword evidence="8 9" id="KW-0687">Ribonucleoprotein</keyword>
<sequence>MTSEAHPKAFPMASENLTNEVIELIKQASSYCQLKKGANETTKALNRGLAEFVVLAGDTSPLEIVLHIPLLCEDKNVPYIFIPSQQALGCACGVSRPVIAAVVTDSEGSQLKTLINAVQMKIERLLI</sequence>
<keyword evidence="4" id="KW-0747">Spliceosome</keyword>
<dbReference type="GO" id="GO:0000398">
    <property type="term" value="P:mRNA splicing, via spliceosome"/>
    <property type="evidence" value="ECO:0007669"/>
    <property type="project" value="UniProtKB-UniRule"/>
</dbReference>
<evidence type="ECO:0000256" key="5">
    <source>
        <dbReference type="ARBA" id="ARBA00022884"/>
    </source>
</evidence>
<comment type="similarity">
    <text evidence="2 9">Belongs to the eukaryotic ribosomal protein eL8 family.</text>
</comment>
<dbReference type="InterPro" id="IPR002415">
    <property type="entry name" value="H/ACA_rnp_Nhp2-like"/>
</dbReference>
<name>A0A0R3S8M8_HYMDI</name>
<keyword evidence="3" id="KW-0507">mRNA processing</keyword>
<evidence type="ECO:0000256" key="3">
    <source>
        <dbReference type="ARBA" id="ARBA00022664"/>
    </source>
</evidence>
<dbReference type="PRINTS" id="PR00881">
    <property type="entry name" value="L7ARS6FAMILY"/>
</dbReference>
<evidence type="ECO:0000313" key="11">
    <source>
        <dbReference type="EMBL" id="VDL16535.1"/>
    </source>
</evidence>
<evidence type="ECO:0000256" key="1">
    <source>
        <dbReference type="ARBA" id="ARBA00004604"/>
    </source>
</evidence>
<dbReference type="PANTHER" id="PTHR23105">
    <property type="entry name" value="RIBOSOMAL PROTEIN L7AE FAMILY MEMBER"/>
    <property type="match status" value="1"/>
</dbReference>
<dbReference type="GO" id="GO:0003723">
    <property type="term" value="F:RNA binding"/>
    <property type="evidence" value="ECO:0007669"/>
    <property type="project" value="UniProtKB-UniRule"/>
</dbReference>
<protein>
    <recommendedName>
        <fullName evidence="9">H/ACA ribonucleoprotein complex subunit 2</fullName>
    </recommendedName>
    <alternativeName>
        <fullName evidence="9">Nucleolar protein family A member 2</fullName>
    </alternativeName>
</protein>
<evidence type="ECO:0000313" key="15">
    <source>
        <dbReference type="WBParaSite" id="HDID_0000051901-mRNA-1"/>
    </source>
</evidence>
<dbReference type="InterPro" id="IPR004037">
    <property type="entry name" value="Ribosomal_eL8-like_CS"/>
</dbReference>
<evidence type="ECO:0000256" key="2">
    <source>
        <dbReference type="ARBA" id="ARBA00007337"/>
    </source>
</evidence>
<comment type="subcellular location">
    <subcellularLocation>
        <location evidence="1 9">Nucleus</location>
        <location evidence="1 9">Nucleolus</location>
    </subcellularLocation>
</comment>
<evidence type="ECO:0000313" key="14">
    <source>
        <dbReference type="Proteomes" id="UP000321570"/>
    </source>
</evidence>
<dbReference type="GO" id="GO:0005681">
    <property type="term" value="C:spliceosomal complex"/>
    <property type="evidence" value="ECO:0007669"/>
    <property type="project" value="UniProtKB-KW"/>
</dbReference>
<reference evidence="11 13" key="2">
    <citation type="submission" date="2018-11" db="EMBL/GenBank/DDBJ databases">
        <authorList>
            <consortium name="Pathogen Informatics"/>
        </authorList>
    </citation>
    <scope>NUCLEOTIDE SEQUENCE [LARGE SCALE GENOMIC DNA]</scope>
</reference>
<evidence type="ECO:0000259" key="10">
    <source>
        <dbReference type="Pfam" id="PF01248"/>
    </source>
</evidence>
<reference evidence="15" key="1">
    <citation type="submission" date="2017-02" db="UniProtKB">
        <authorList>
            <consortium name="WormBaseParasite"/>
        </authorList>
    </citation>
    <scope>IDENTIFICATION</scope>
</reference>
<keyword evidence="14" id="KW-1185">Reference proteome</keyword>
<dbReference type="Gene3D" id="3.30.1330.30">
    <property type="match status" value="1"/>
</dbReference>
<dbReference type="InterPro" id="IPR050257">
    <property type="entry name" value="eL8/uL1-like"/>
</dbReference>
<dbReference type="WBParaSite" id="HDID_0000051901-mRNA-1">
    <property type="protein sequence ID" value="HDID_0000051901-mRNA-1"/>
    <property type="gene ID" value="HDID_0000051901"/>
</dbReference>
<dbReference type="InterPro" id="IPR029064">
    <property type="entry name" value="Ribosomal_eL30-like_sf"/>
</dbReference>
<dbReference type="AlphaFoldDB" id="A0A0R3S8M8"/>
<accession>A0A0R3S8M8</accession>
<dbReference type="GO" id="GO:0042254">
    <property type="term" value="P:ribosome biogenesis"/>
    <property type="evidence" value="ECO:0007669"/>
    <property type="project" value="InterPro"/>
</dbReference>